<dbReference type="RefSeq" id="WP_289454357.1">
    <property type="nucleotide sequence ID" value="NZ_JAUCGQ010000001.1"/>
</dbReference>
<dbReference type="PANTHER" id="PTHR30327">
    <property type="entry name" value="UNCHARACTERIZED PROTEIN YQGE"/>
    <property type="match status" value="1"/>
</dbReference>
<dbReference type="InterPro" id="IPR003774">
    <property type="entry name" value="AlgH-like"/>
</dbReference>
<comment type="caution">
    <text evidence="3">The sequence shown here is derived from an EMBL/GenBank/DDBJ whole genome shotgun (WGS) entry which is preliminary data.</text>
</comment>
<evidence type="ECO:0000256" key="1">
    <source>
        <dbReference type="ARBA" id="ARBA00009600"/>
    </source>
</evidence>
<dbReference type="EMBL" id="JAUCGQ010000001">
    <property type="protein sequence ID" value="MDM7854584.1"/>
    <property type="molecule type" value="Genomic_DNA"/>
</dbReference>
<sequence length="187" mass="19726">MAGSDAFIGRLLVSTPWLADPNFRRTVVLMLDHHEDGAFGVVLNRPTGVDVDAVLPGWQACAAEPGGLFEGGPVGLDSAIGVAVLPPEGVAVPGVDPVVGRFGIVDLDADPAQVAAGVVGARIFAGHSGWGAGQLEHELDDGGWYVVDAWPDDLVTHEPEQLWRRVLRRQGGDLAIVSLYPEDPRLN</sequence>
<dbReference type="Proteomes" id="UP001529338">
    <property type="component" value="Unassembled WGS sequence"/>
</dbReference>
<accession>A0ABT7SEW8</accession>
<name>A0ABT7SEW8_9CELL</name>
<comment type="similarity">
    <text evidence="1 2">Belongs to the UPF0301 (AlgH) family.</text>
</comment>
<protein>
    <recommendedName>
        <fullName evidence="2">UPF0301 protein QRT04_06540</fullName>
    </recommendedName>
</protein>
<dbReference type="Gene3D" id="3.40.1740.10">
    <property type="entry name" value="VC0467-like"/>
    <property type="match status" value="1"/>
</dbReference>
<dbReference type="NCBIfam" id="NF001270">
    <property type="entry name" value="PRK00228.2-2"/>
    <property type="match status" value="1"/>
</dbReference>
<dbReference type="SUPFAM" id="SSF143456">
    <property type="entry name" value="VC0467-like"/>
    <property type="match status" value="1"/>
</dbReference>
<evidence type="ECO:0000256" key="2">
    <source>
        <dbReference type="HAMAP-Rule" id="MF_00758"/>
    </source>
</evidence>
<dbReference type="PANTHER" id="PTHR30327:SF1">
    <property type="entry name" value="UPF0301 PROTEIN YQGE"/>
    <property type="match status" value="1"/>
</dbReference>
<keyword evidence="4" id="KW-1185">Reference proteome</keyword>
<evidence type="ECO:0000313" key="4">
    <source>
        <dbReference type="Proteomes" id="UP001529338"/>
    </source>
</evidence>
<gene>
    <name evidence="3" type="ORF">QRT04_06540</name>
</gene>
<dbReference type="HAMAP" id="MF_00758">
    <property type="entry name" value="UPF0301"/>
    <property type="match status" value="1"/>
</dbReference>
<organism evidence="3 4">
    <name type="scientific">Cellulomonas alba</name>
    <dbReference type="NCBI Taxonomy" id="3053467"/>
    <lineage>
        <taxon>Bacteria</taxon>
        <taxon>Bacillati</taxon>
        <taxon>Actinomycetota</taxon>
        <taxon>Actinomycetes</taxon>
        <taxon>Micrococcales</taxon>
        <taxon>Cellulomonadaceae</taxon>
        <taxon>Cellulomonas</taxon>
    </lineage>
</organism>
<proteinExistence type="inferred from homology"/>
<dbReference type="Pfam" id="PF02622">
    <property type="entry name" value="DUF179"/>
    <property type="match status" value="1"/>
</dbReference>
<evidence type="ECO:0000313" key="3">
    <source>
        <dbReference type="EMBL" id="MDM7854584.1"/>
    </source>
</evidence>
<reference evidence="3 4" key="1">
    <citation type="submission" date="2023-06" db="EMBL/GenBank/DDBJ databases">
        <title>Cellulomonas sp. MW4 Whole genome sequence.</title>
        <authorList>
            <person name="Park S."/>
        </authorList>
    </citation>
    <scope>NUCLEOTIDE SEQUENCE [LARGE SCALE GENOMIC DNA]</scope>
    <source>
        <strain evidence="3 4">MW4</strain>
    </source>
</reference>